<keyword evidence="7 11" id="KW-1133">Transmembrane helix</keyword>
<dbReference type="PROSITE" id="PS51450">
    <property type="entry name" value="LRR"/>
    <property type="match status" value="3"/>
</dbReference>
<dbReference type="GO" id="GO:0005886">
    <property type="term" value="C:plasma membrane"/>
    <property type="evidence" value="ECO:0007669"/>
    <property type="project" value="TreeGrafter"/>
</dbReference>
<dbReference type="PANTHER" id="PTHR24365:SF541">
    <property type="entry name" value="PROTEIN TOLL-RELATED"/>
    <property type="match status" value="1"/>
</dbReference>
<evidence type="ECO:0000256" key="1">
    <source>
        <dbReference type="ARBA" id="ARBA00004167"/>
    </source>
</evidence>
<dbReference type="PANTHER" id="PTHR24365">
    <property type="entry name" value="TOLL-LIKE RECEPTOR"/>
    <property type="match status" value="1"/>
</dbReference>
<dbReference type="InterPro" id="IPR001611">
    <property type="entry name" value="Leu-rich_rpt"/>
</dbReference>
<evidence type="ECO:0000256" key="6">
    <source>
        <dbReference type="ARBA" id="ARBA00022737"/>
    </source>
</evidence>
<feature type="transmembrane region" description="Helical" evidence="11">
    <location>
        <begin position="815"/>
        <end position="836"/>
    </location>
</feature>
<dbReference type="AlphaFoldDB" id="A0A9W3BB26"/>
<keyword evidence="8 11" id="KW-0472">Membrane</keyword>
<comment type="similarity">
    <text evidence="2">Belongs to the Toll-like receptor family.</text>
</comment>
<dbReference type="Gene3D" id="3.80.10.10">
    <property type="entry name" value="Ribonuclease Inhibitor"/>
    <property type="match status" value="2"/>
</dbReference>
<dbReference type="RefSeq" id="XP_055896660.1">
    <property type="nucleotide sequence ID" value="XM_056040685.1"/>
</dbReference>
<dbReference type="OMA" id="PACHIRD"/>
<dbReference type="InterPro" id="IPR035897">
    <property type="entry name" value="Toll_tir_struct_dom_sf"/>
</dbReference>
<gene>
    <name evidence="14" type="primary">LOC106067074</name>
</gene>
<dbReference type="InterPro" id="IPR000157">
    <property type="entry name" value="TIR_dom"/>
</dbReference>
<dbReference type="SMART" id="SM00369">
    <property type="entry name" value="LRR_TYP"/>
    <property type="match status" value="6"/>
</dbReference>
<dbReference type="OrthoDB" id="6119665at2759"/>
<sequence length="1006" mass="115226">MLYNLRRKHLNDLCLISEQAEVEKPVLEPSSLLSLLLVLDDAHINPDSRSIKMFVGESSFFLKIVFWMMYITMHAAIIPSNFTTMSSNQSVVFRCCSVFTVNETLVANCSNLNWTFVDLQCVPVTTEVLLLDRNNLTTLTNGSFQTLTSLRQLSIQSSNVHRIEIDTFLGLSLLQTLNLENNKLSDIGNSFNPQTFRHFTNLRQLFIGNNQDISKSLRKAFIYLHNLSLLSMDSSATLHLGSEFSHLTQLNNLTLNCSIVTSITNESFVGLWSSKLAILNLISFNKLKYDPDDFDKETSQKQFSDDAFQNLNSLEVLRIINCRIGNKNMARKIKHFINSSLHILYLEATHYKRGFYTPNSTLEDGVIFKSTAKYLSQLTLTHVSWIDSNIFAIEPGVISSPQWRHNLRFADFSKNLMGWLGWRSPLLEASRLEKLEELTITAPSPESEVSYFYEGLDFYKRNVQPIGTTQTMKTYDSKDNNSRNNALFINATVSQMLSAKKSNDSEKIKSLKNEVASALESIPLSPITSYAELDSISEQSLFELSDNPPYPVDSGTWTVRMSHSLRIIKIMYLLHGDNNLGNQSVQFIQTPREAANVTHFYFVGNSVTRGTGRMMGLTNLQLFDISKNSLTVAPYFFDDFPSLRYLILQSMMNEDFFQRVSIDRIIQNMPELRYLDLTDNKLNFLPPNLFSRNSHITHVILAKNRFSSFPITMNLVPNLKTLDLSGNAIIYLTEEETSSLTKHSENVPDLYIVLAGNNIACVCSQIKFLLWLNISTFLDNKGAYSCTSQDGQLILTNVLWQDDLGFYRQCYGYNYFMISIVLLLVMSFTFLMAYLVHRFRTAIEAYLVRIFIKAVRPMKSSDYKTHVFIGYADEDVGFVRHILLSYLEEDLKVSTFVHHRDLGPGYTDQQMFESMSDSWRILLVITQRFLNNYDLSDIIMKYASHSMSPANEKRLVLLVQETQLYNIPGYLYDVLEDSRIIVFSDLSAHLDYVKRQAIKQCLRDTQ</sequence>
<evidence type="ECO:0000256" key="11">
    <source>
        <dbReference type="SAM" id="Phobius"/>
    </source>
</evidence>
<keyword evidence="5" id="KW-0732">Signal</keyword>
<protein>
    <submittedName>
        <fullName evidence="14">Toll-like receptor 7 isoform X1</fullName>
    </submittedName>
</protein>
<keyword evidence="9" id="KW-0675">Receptor</keyword>
<dbReference type="Proteomes" id="UP001165740">
    <property type="component" value="Chromosome 9"/>
</dbReference>
<dbReference type="GeneID" id="106067074"/>
<comment type="subcellular location">
    <subcellularLocation>
        <location evidence="1">Membrane</location>
        <topology evidence="1">Single-pass membrane protein</topology>
    </subcellularLocation>
</comment>
<evidence type="ECO:0000256" key="4">
    <source>
        <dbReference type="ARBA" id="ARBA00022692"/>
    </source>
</evidence>
<keyword evidence="10" id="KW-0325">Glycoprotein</keyword>
<dbReference type="Pfam" id="PF13855">
    <property type="entry name" value="LRR_8"/>
    <property type="match status" value="2"/>
</dbReference>
<organism evidence="13 14">
    <name type="scientific">Biomphalaria glabrata</name>
    <name type="common">Bloodfluke planorb</name>
    <name type="synonym">Freshwater snail</name>
    <dbReference type="NCBI Taxonomy" id="6526"/>
    <lineage>
        <taxon>Eukaryota</taxon>
        <taxon>Metazoa</taxon>
        <taxon>Spiralia</taxon>
        <taxon>Lophotrochozoa</taxon>
        <taxon>Mollusca</taxon>
        <taxon>Gastropoda</taxon>
        <taxon>Heterobranchia</taxon>
        <taxon>Euthyneura</taxon>
        <taxon>Panpulmonata</taxon>
        <taxon>Hygrophila</taxon>
        <taxon>Lymnaeoidea</taxon>
        <taxon>Planorbidae</taxon>
        <taxon>Biomphalaria</taxon>
    </lineage>
</organism>
<proteinExistence type="inferred from homology"/>
<keyword evidence="6" id="KW-0677">Repeat</keyword>
<evidence type="ECO:0000256" key="10">
    <source>
        <dbReference type="ARBA" id="ARBA00023180"/>
    </source>
</evidence>
<dbReference type="SUPFAM" id="SSF52058">
    <property type="entry name" value="L domain-like"/>
    <property type="match status" value="2"/>
</dbReference>
<evidence type="ECO:0000256" key="3">
    <source>
        <dbReference type="ARBA" id="ARBA00022614"/>
    </source>
</evidence>
<evidence type="ECO:0000256" key="7">
    <source>
        <dbReference type="ARBA" id="ARBA00022989"/>
    </source>
</evidence>
<dbReference type="InterPro" id="IPR003591">
    <property type="entry name" value="Leu-rich_rpt_typical-subtyp"/>
</dbReference>
<keyword evidence="4 11" id="KW-0812">Transmembrane</keyword>
<evidence type="ECO:0000313" key="14">
    <source>
        <dbReference type="RefSeq" id="XP_055896660.1"/>
    </source>
</evidence>
<evidence type="ECO:0000256" key="5">
    <source>
        <dbReference type="ARBA" id="ARBA00022729"/>
    </source>
</evidence>
<evidence type="ECO:0000256" key="2">
    <source>
        <dbReference type="ARBA" id="ARBA00009634"/>
    </source>
</evidence>
<dbReference type="Gene3D" id="3.40.50.10140">
    <property type="entry name" value="Toll/interleukin-1 receptor homology (TIR) domain"/>
    <property type="match status" value="1"/>
</dbReference>
<keyword evidence="13" id="KW-1185">Reference proteome</keyword>
<dbReference type="SUPFAM" id="SSF52200">
    <property type="entry name" value="Toll/Interleukin receptor TIR domain"/>
    <property type="match status" value="1"/>
</dbReference>
<accession>A0A9W3BB26</accession>
<evidence type="ECO:0000256" key="8">
    <source>
        <dbReference type="ARBA" id="ARBA00023136"/>
    </source>
</evidence>
<name>A0A9W3BB26_BIOGL</name>
<dbReference type="GO" id="GO:0038023">
    <property type="term" value="F:signaling receptor activity"/>
    <property type="evidence" value="ECO:0007669"/>
    <property type="project" value="TreeGrafter"/>
</dbReference>
<feature type="domain" description="TIR" evidence="12">
    <location>
        <begin position="863"/>
        <end position="990"/>
    </location>
</feature>
<evidence type="ECO:0000259" key="12">
    <source>
        <dbReference type="PROSITE" id="PS50104"/>
    </source>
</evidence>
<keyword evidence="3" id="KW-0433">Leucine-rich repeat</keyword>
<dbReference type="InterPro" id="IPR032675">
    <property type="entry name" value="LRR_dom_sf"/>
</dbReference>
<evidence type="ECO:0000256" key="9">
    <source>
        <dbReference type="ARBA" id="ARBA00023170"/>
    </source>
</evidence>
<reference evidence="14" key="1">
    <citation type="submission" date="2025-08" db="UniProtKB">
        <authorList>
            <consortium name="RefSeq"/>
        </authorList>
    </citation>
    <scope>IDENTIFICATION</scope>
</reference>
<evidence type="ECO:0000313" key="13">
    <source>
        <dbReference type="Proteomes" id="UP001165740"/>
    </source>
</evidence>
<feature type="transmembrane region" description="Helical" evidence="11">
    <location>
        <begin position="60"/>
        <end position="78"/>
    </location>
</feature>
<dbReference type="PROSITE" id="PS50104">
    <property type="entry name" value="TIR"/>
    <property type="match status" value="1"/>
</dbReference>
<dbReference type="GO" id="GO:0007165">
    <property type="term" value="P:signal transduction"/>
    <property type="evidence" value="ECO:0007669"/>
    <property type="project" value="InterPro"/>
</dbReference>